<gene>
    <name evidence="1" type="ORF">MRB53_011239</name>
</gene>
<dbReference type="EMBL" id="CM056811">
    <property type="protein sequence ID" value="KAJ8636972.1"/>
    <property type="molecule type" value="Genomic_DNA"/>
</dbReference>
<evidence type="ECO:0000313" key="1">
    <source>
        <dbReference type="EMBL" id="KAJ8636972.1"/>
    </source>
</evidence>
<comment type="caution">
    <text evidence="1">The sequence shown here is derived from an EMBL/GenBank/DDBJ whole genome shotgun (WGS) entry which is preliminary data.</text>
</comment>
<protein>
    <submittedName>
        <fullName evidence="1">Uncharacterized protein</fullName>
    </submittedName>
</protein>
<keyword evidence="2" id="KW-1185">Reference proteome</keyword>
<proteinExistence type="predicted"/>
<organism evidence="1 2">
    <name type="scientific">Persea americana</name>
    <name type="common">Avocado</name>
    <dbReference type="NCBI Taxonomy" id="3435"/>
    <lineage>
        <taxon>Eukaryota</taxon>
        <taxon>Viridiplantae</taxon>
        <taxon>Streptophyta</taxon>
        <taxon>Embryophyta</taxon>
        <taxon>Tracheophyta</taxon>
        <taxon>Spermatophyta</taxon>
        <taxon>Magnoliopsida</taxon>
        <taxon>Magnoliidae</taxon>
        <taxon>Laurales</taxon>
        <taxon>Lauraceae</taxon>
        <taxon>Persea</taxon>
    </lineage>
</organism>
<sequence length="295" mass="32992">MEPSKLIEVILFLSLSTCNAANSKLFREYIGAESDSVKLTDMPINSDVEVHFILAFAIDYANGTTTNGKFNVFWKTNNLKPEDIVSIKNKHRNVKVAVSLGGDSVDRHHKAYFQPKSISSWVNNAVSSLTQIIKQYNLDGIDVDYEHFQADPNTFAQCIAQLISTLKSKGVITFASIAPYDDSPVQSHYLALWKKYGHQIDYVNFQFYAYDKGIGVSQFLRYFDAQASNYKGGKVLASFISGGDGGLGPSNGFFEACNELKKQRKLEGIFVWCADESKKFGFRYEKMSQDLLASA</sequence>
<dbReference type="Proteomes" id="UP001234297">
    <property type="component" value="Chromosome 3"/>
</dbReference>
<accession>A0ACC2LU27</accession>
<evidence type="ECO:0000313" key="2">
    <source>
        <dbReference type="Proteomes" id="UP001234297"/>
    </source>
</evidence>
<reference evidence="1 2" key="1">
    <citation type="journal article" date="2022" name="Hortic Res">
        <title>A haplotype resolved chromosomal level avocado genome allows analysis of novel avocado genes.</title>
        <authorList>
            <person name="Nath O."/>
            <person name="Fletcher S.J."/>
            <person name="Hayward A."/>
            <person name="Shaw L.M."/>
            <person name="Masouleh A.K."/>
            <person name="Furtado A."/>
            <person name="Henry R.J."/>
            <person name="Mitter N."/>
        </authorList>
    </citation>
    <scope>NUCLEOTIDE SEQUENCE [LARGE SCALE GENOMIC DNA]</scope>
    <source>
        <strain evidence="2">cv. Hass</strain>
    </source>
</reference>
<name>A0ACC2LU27_PERAE</name>